<keyword evidence="5" id="KW-1185">Reference proteome</keyword>
<sequence>MAVPVSDAEAFFQQVGDLRFVPTAHTRGPWDEHSQHAGPPAALLGRAVQLRPGAREDMRLARITFEILRPVPLRPLSVTTRILREGRSVELVEASLTPDGGDEVMRATALRIRTAPGSVSPTSESLTVPAPERSRSEPFFPVPWEVGYHTAMDTRFAAGSFLGQGPATCWMRMRVPLVEGEKIMPLDRVLVAADSGNGLSHVLDFASHVFINPDLTVHLHRHPLGEWVCLDARTSIDADGMGMAEAALHDEQGSIGRSVQSLFVGTRG</sequence>
<dbReference type="InterPro" id="IPR042171">
    <property type="entry name" value="Acyl-CoA_hotdog"/>
</dbReference>
<reference evidence="5" key="1">
    <citation type="journal article" date="2019" name="Int. J. Syst. Evol. Microbiol.">
        <title>The Global Catalogue of Microorganisms (GCM) 10K type strain sequencing project: providing services to taxonomists for standard genome sequencing and annotation.</title>
        <authorList>
            <consortium name="The Broad Institute Genomics Platform"/>
            <consortium name="The Broad Institute Genome Sequencing Center for Infectious Disease"/>
            <person name="Wu L."/>
            <person name="Ma J."/>
        </authorList>
    </citation>
    <scope>NUCLEOTIDE SEQUENCE [LARGE SCALE GENOMIC DNA]</scope>
    <source>
        <strain evidence="5">JCM 9091</strain>
    </source>
</reference>
<dbReference type="Pfam" id="PF20789">
    <property type="entry name" value="4HBT_3C"/>
    <property type="match status" value="1"/>
</dbReference>
<evidence type="ECO:0000256" key="1">
    <source>
        <dbReference type="SAM" id="MobiDB-lite"/>
    </source>
</evidence>
<dbReference type="InterPro" id="IPR049449">
    <property type="entry name" value="TesB_ACOT8-like_N"/>
</dbReference>
<dbReference type="RefSeq" id="WP_234516658.1">
    <property type="nucleotide sequence ID" value="NZ_BAAAUF010000030.1"/>
</dbReference>
<dbReference type="Proteomes" id="UP001501532">
    <property type="component" value="Unassembled WGS sequence"/>
</dbReference>
<dbReference type="InterPro" id="IPR049450">
    <property type="entry name" value="ACOT8-like_C"/>
</dbReference>
<dbReference type="EMBL" id="BAAAUF010000030">
    <property type="protein sequence ID" value="GAA3050405.1"/>
    <property type="molecule type" value="Genomic_DNA"/>
</dbReference>
<evidence type="ECO:0000313" key="5">
    <source>
        <dbReference type="Proteomes" id="UP001501532"/>
    </source>
</evidence>
<name>A0ABP6LNC4_9ACTN</name>
<feature type="region of interest" description="Disordered" evidence="1">
    <location>
        <begin position="115"/>
        <end position="134"/>
    </location>
</feature>
<protein>
    <submittedName>
        <fullName evidence="4">Thioesterase family protein</fullName>
    </submittedName>
</protein>
<dbReference type="SUPFAM" id="SSF54637">
    <property type="entry name" value="Thioesterase/thiol ester dehydrase-isomerase"/>
    <property type="match status" value="1"/>
</dbReference>
<dbReference type="InterPro" id="IPR029069">
    <property type="entry name" value="HotDog_dom_sf"/>
</dbReference>
<evidence type="ECO:0000259" key="3">
    <source>
        <dbReference type="Pfam" id="PF20789"/>
    </source>
</evidence>
<evidence type="ECO:0000259" key="2">
    <source>
        <dbReference type="Pfam" id="PF13622"/>
    </source>
</evidence>
<proteinExistence type="predicted"/>
<comment type="caution">
    <text evidence="4">The sequence shown here is derived from an EMBL/GenBank/DDBJ whole genome shotgun (WGS) entry which is preliminary data.</text>
</comment>
<gene>
    <name evidence="4" type="ORF">GCM10010448_36790</name>
</gene>
<organism evidence="4 5">
    <name type="scientific">Streptomyces glomeratus</name>
    <dbReference type="NCBI Taxonomy" id="284452"/>
    <lineage>
        <taxon>Bacteria</taxon>
        <taxon>Bacillati</taxon>
        <taxon>Actinomycetota</taxon>
        <taxon>Actinomycetes</taxon>
        <taxon>Kitasatosporales</taxon>
        <taxon>Streptomycetaceae</taxon>
        <taxon>Streptomyces</taxon>
    </lineage>
</organism>
<dbReference type="Pfam" id="PF13622">
    <property type="entry name" value="4HBT_3"/>
    <property type="match status" value="1"/>
</dbReference>
<feature type="domain" description="Acyl-CoA thioesterase-like C-terminal" evidence="3">
    <location>
        <begin position="131"/>
        <end position="264"/>
    </location>
</feature>
<feature type="domain" description="Acyl-CoA thioesterase-like N-terminal HotDog" evidence="2">
    <location>
        <begin position="27"/>
        <end position="111"/>
    </location>
</feature>
<accession>A0ABP6LNC4</accession>
<dbReference type="Gene3D" id="2.40.160.210">
    <property type="entry name" value="Acyl-CoA thioesterase, double hotdog domain"/>
    <property type="match status" value="1"/>
</dbReference>
<feature type="compositionally biased region" description="Polar residues" evidence="1">
    <location>
        <begin position="117"/>
        <end position="126"/>
    </location>
</feature>
<evidence type="ECO:0000313" key="4">
    <source>
        <dbReference type="EMBL" id="GAA3050405.1"/>
    </source>
</evidence>